<dbReference type="CDD" id="cd10567">
    <property type="entry name" value="SWIB-MDM2_like"/>
    <property type="match status" value="1"/>
</dbReference>
<reference evidence="3" key="1">
    <citation type="submission" date="2023-02" db="EMBL/GenBank/DDBJ databases">
        <title>Identification and recombinant expression of a fungal hydrolase from Papiliotrema laurentii that hydrolyzes apple cutin and clears colloidal polyester polyurethane.</title>
        <authorList>
            <consortium name="DOE Joint Genome Institute"/>
            <person name="Roman V.A."/>
            <person name="Bojanowski C."/>
            <person name="Crable B.R."/>
            <person name="Wagner D.N."/>
            <person name="Hung C.S."/>
            <person name="Nadeau L.J."/>
            <person name="Schratz L."/>
            <person name="Haridas S."/>
            <person name="Pangilinan J."/>
            <person name="Lipzen A."/>
            <person name="Na H."/>
            <person name="Yan M."/>
            <person name="Ng V."/>
            <person name="Grigoriev I.V."/>
            <person name="Spatafora J.W."/>
            <person name="Barlow D."/>
            <person name="Biffinger J."/>
            <person name="Kelley-Loughnane N."/>
            <person name="Varaljay V.A."/>
            <person name="Crookes-Goodson W.J."/>
        </authorList>
    </citation>
    <scope>NUCLEOTIDE SEQUENCE</scope>
    <source>
        <strain evidence="3">5307AH</strain>
    </source>
</reference>
<feature type="region of interest" description="Disordered" evidence="1">
    <location>
        <begin position="61"/>
        <end position="179"/>
    </location>
</feature>
<keyword evidence="4" id="KW-1185">Reference proteome</keyword>
<dbReference type="InterPro" id="IPR019835">
    <property type="entry name" value="SWIB_domain"/>
</dbReference>
<dbReference type="Pfam" id="PF02201">
    <property type="entry name" value="SWIB"/>
    <property type="match status" value="1"/>
</dbReference>
<dbReference type="Pfam" id="PF08766">
    <property type="entry name" value="DEK_C"/>
    <property type="match status" value="1"/>
</dbReference>
<dbReference type="InterPro" id="IPR014876">
    <property type="entry name" value="DEK_C"/>
</dbReference>
<proteinExistence type="predicted"/>
<sequence>MTSFAAGLVPQIRGILESSDLSKISAKGVRKELVARGHDADVIKQNRASIDQEIEAIFDELTGAQEAESPSSADIPLNATPHSSNPETLRKPHIKEEVKPIVKPERASQATSDAAETDAQLAARLQREFDAEQSRGRASRSAGVQKKKVTKKRKSKATLGSDEEGDAPKKRKGGGGGAFNKEMVLSDALSALVGEPRLSRPQTVKRIWEYVKARDLQDPNDKRYILCDDRMKAVFHTDKLHMFTMNKLLVDHVRDPDEIANGGARVEPKPAVVKAEPAAKLEAEVYSSDSDDF</sequence>
<feature type="compositionally biased region" description="Basic residues" evidence="1">
    <location>
        <begin position="145"/>
        <end position="156"/>
    </location>
</feature>
<dbReference type="PANTHER" id="PTHR13844">
    <property type="entry name" value="SWI/SNF-RELATED MATRIX-ASSOCIATED ACTIN-DEPENDENT REGULATOR OF CHROMATIN SUBFAMILY D"/>
    <property type="match status" value="1"/>
</dbReference>
<protein>
    <recommendedName>
        <fullName evidence="2">DM2 domain-containing protein</fullName>
    </recommendedName>
</protein>
<name>A0AAD9CXB4_PAPLA</name>
<feature type="compositionally biased region" description="Basic and acidic residues" evidence="1">
    <location>
        <begin position="125"/>
        <end position="135"/>
    </location>
</feature>
<evidence type="ECO:0000313" key="4">
    <source>
        <dbReference type="Proteomes" id="UP001182556"/>
    </source>
</evidence>
<dbReference type="InterPro" id="IPR003121">
    <property type="entry name" value="SWIB_MDM2_domain"/>
</dbReference>
<comment type="caution">
    <text evidence="3">The sequence shown here is derived from an EMBL/GenBank/DDBJ whole genome shotgun (WGS) entry which is preliminary data.</text>
</comment>
<feature type="compositionally biased region" description="Basic and acidic residues" evidence="1">
    <location>
        <begin position="88"/>
        <end position="106"/>
    </location>
</feature>
<dbReference type="SUPFAM" id="SSF47592">
    <property type="entry name" value="SWIB/MDM2 domain"/>
    <property type="match status" value="1"/>
</dbReference>
<organism evidence="3 4">
    <name type="scientific">Papiliotrema laurentii</name>
    <name type="common">Cryptococcus laurentii</name>
    <dbReference type="NCBI Taxonomy" id="5418"/>
    <lineage>
        <taxon>Eukaryota</taxon>
        <taxon>Fungi</taxon>
        <taxon>Dikarya</taxon>
        <taxon>Basidiomycota</taxon>
        <taxon>Agaricomycotina</taxon>
        <taxon>Tremellomycetes</taxon>
        <taxon>Tremellales</taxon>
        <taxon>Rhynchogastremaceae</taxon>
        <taxon>Papiliotrema</taxon>
    </lineage>
</organism>
<dbReference type="Proteomes" id="UP001182556">
    <property type="component" value="Unassembled WGS sequence"/>
</dbReference>
<dbReference type="AlphaFoldDB" id="A0AAD9CXB4"/>
<dbReference type="PROSITE" id="PS51925">
    <property type="entry name" value="SWIB_MDM2"/>
    <property type="match status" value="1"/>
</dbReference>
<dbReference type="SMART" id="SM00151">
    <property type="entry name" value="SWIB"/>
    <property type="match status" value="1"/>
</dbReference>
<feature type="domain" description="DM2" evidence="2">
    <location>
        <begin position="178"/>
        <end position="255"/>
    </location>
</feature>
<accession>A0AAD9CXB4</accession>
<dbReference type="EMBL" id="JAODAN010000007">
    <property type="protein sequence ID" value="KAK1923227.1"/>
    <property type="molecule type" value="Genomic_DNA"/>
</dbReference>
<evidence type="ECO:0000256" key="1">
    <source>
        <dbReference type="SAM" id="MobiDB-lite"/>
    </source>
</evidence>
<dbReference type="InterPro" id="IPR036885">
    <property type="entry name" value="SWIB_MDM2_dom_sf"/>
</dbReference>
<evidence type="ECO:0000259" key="2">
    <source>
        <dbReference type="PROSITE" id="PS51925"/>
    </source>
</evidence>
<dbReference type="Gene3D" id="1.10.245.10">
    <property type="entry name" value="SWIB/MDM2 domain"/>
    <property type="match status" value="1"/>
</dbReference>
<evidence type="ECO:0000313" key="3">
    <source>
        <dbReference type="EMBL" id="KAK1923227.1"/>
    </source>
</evidence>
<gene>
    <name evidence="3" type="ORF">DB88DRAFT_494294</name>
</gene>